<dbReference type="InterPro" id="IPR037069">
    <property type="entry name" value="AcylCoA_DH/ox_N_sf"/>
</dbReference>
<dbReference type="InterPro" id="IPR036250">
    <property type="entry name" value="AcylCo_DH-like_C"/>
</dbReference>
<organism evidence="10 11">
    <name type="scientific">Pseudonocardia eucalypti</name>
    <dbReference type="NCBI Taxonomy" id="648755"/>
    <lineage>
        <taxon>Bacteria</taxon>
        <taxon>Bacillati</taxon>
        <taxon>Actinomycetota</taxon>
        <taxon>Actinomycetes</taxon>
        <taxon>Pseudonocardiales</taxon>
        <taxon>Pseudonocardiaceae</taxon>
        <taxon>Pseudonocardia</taxon>
    </lineage>
</organism>
<dbReference type="EMBL" id="BAABJP010000001">
    <property type="protein sequence ID" value="GAA5146459.1"/>
    <property type="molecule type" value="Genomic_DNA"/>
</dbReference>
<keyword evidence="4 6" id="KW-0274">FAD</keyword>
<keyword evidence="5 6" id="KW-0560">Oxidoreductase</keyword>
<dbReference type="InterPro" id="IPR013786">
    <property type="entry name" value="AcylCoA_DH/ox_N"/>
</dbReference>
<gene>
    <name evidence="10" type="ORF">GCM10023321_05970</name>
</gene>
<dbReference type="InterPro" id="IPR006091">
    <property type="entry name" value="Acyl-CoA_Oxase/DH_mid-dom"/>
</dbReference>
<dbReference type="Pfam" id="PF02770">
    <property type="entry name" value="Acyl-CoA_dh_M"/>
    <property type="match status" value="1"/>
</dbReference>
<proteinExistence type="inferred from homology"/>
<comment type="similarity">
    <text evidence="2 6">Belongs to the acyl-CoA dehydrogenase family.</text>
</comment>
<keyword evidence="11" id="KW-1185">Reference proteome</keyword>
<comment type="cofactor">
    <cofactor evidence="1 6">
        <name>FAD</name>
        <dbReference type="ChEBI" id="CHEBI:57692"/>
    </cofactor>
</comment>
<dbReference type="SUPFAM" id="SSF56645">
    <property type="entry name" value="Acyl-CoA dehydrogenase NM domain-like"/>
    <property type="match status" value="1"/>
</dbReference>
<dbReference type="RefSeq" id="WP_221497538.1">
    <property type="nucleotide sequence ID" value="NZ_BAABJP010000001.1"/>
</dbReference>
<dbReference type="Pfam" id="PF02771">
    <property type="entry name" value="Acyl-CoA_dh_N"/>
    <property type="match status" value="1"/>
</dbReference>
<evidence type="ECO:0000259" key="9">
    <source>
        <dbReference type="Pfam" id="PF02771"/>
    </source>
</evidence>
<dbReference type="InterPro" id="IPR009075">
    <property type="entry name" value="AcylCo_DH/oxidase_C"/>
</dbReference>
<evidence type="ECO:0000256" key="2">
    <source>
        <dbReference type="ARBA" id="ARBA00009347"/>
    </source>
</evidence>
<evidence type="ECO:0000256" key="6">
    <source>
        <dbReference type="RuleBase" id="RU362125"/>
    </source>
</evidence>
<reference evidence="11" key="1">
    <citation type="journal article" date="2019" name="Int. J. Syst. Evol. Microbiol.">
        <title>The Global Catalogue of Microorganisms (GCM) 10K type strain sequencing project: providing services to taxonomists for standard genome sequencing and annotation.</title>
        <authorList>
            <consortium name="The Broad Institute Genomics Platform"/>
            <consortium name="The Broad Institute Genome Sequencing Center for Infectious Disease"/>
            <person name="Wu L."/>
            <person name="Ma J."/>
        </authorList>
    </citation>
    <scope>NUCLEOTIDE SEQUENCE [LARGE SCALE GENOMIC DNA]</scope>
    <source>
        <strain evidence="11">JCM 18303</strain>
    </source>
</reference>
<feature type="domain" description="Acyl-CoA dehydrogenase/oxidase C-terminal" evidence="7">
    <location>
        <begin position="278"/>
        <end position="378"/>
    </location>
</feature>
<protein>
    <submittedName>
        <fullName evidence="10">Acyl-CoA dehydrogenase family protein</fullName>
    </submittedName>
</protein>
<dbReference type="Pfam" id="PF00441">
    <property type="entry name" value="Acyl-CoA_dh_1"/>
    <property type="match status" value="1"/>
</dbReference>
<evidence type="ECO:0000256" key="3">
    <source>
        <dbReference type="ARBA" id="ARBA00022630"/>
    </source>
</evidence>
<evidence type="ECO:0000313" key="10">
    <source>
        <dbReference type="EMBL" id="GAA5146459.1"/>
    </source>
</evidence>
<comment type="caution">
    <text evidence="10">The sequence shown here is derived from an EMBL/GenBank/DDBJ whole genome shotgun (WGS) entry which is preliminary data.</text>
</comment>
<dbReference type="InterPro" id="IPR046373">
    <property type="entry name" value="Acyl-CoA_Oxase/DH_mid-dom_sf"/>
</dbReference>
<sequence length="384" mass="42761">MTLPAPARAEYDEFRVDFAAWLDEHGADLEPLRTLPEDIHEQHRTQSRVQRLLFDHGWLRRGWPEEVGGLGGSKVVRGALAEALTERGYEYPFAMGMIEVLGSAMVKFAEPELGAEMFPRFLAGEEYWAQGFSEPEAGSDLGSLRTRAVDQGDHWRLTGQKIWTTWGQFAQRGVVLARTGEQAQGFAGITALFIDMDSPGVDVRTLRAMNGTDEFCEMFFDDVIVPKSRTMGAVGGGAKFTMAVLESERGVFAWQRQTWLLRRLSDLLAEPGIDERAAGRIGEVYATLYGLRLRARDTFRRVVAGELIGPQSSVDKMLLSTAEKGVFDVAFELLADDTLLGDGSVNRAWRSDYLYARASSIYGGTAEIQRNILAERILGLPRER</sequence>
<evidence type="ECO:0000313" key="11">
    <source>
        <dbReference type="Proteomes" id="UP001428817"/>
    </source>
</evidence>
<dbReference type="Proteomes" id="UP001428817">
    <property type="component" value="Unassembled WGS sequence"/>
</dbReference>
<evidence type="ECO:0000259" key="7">
    <source>
        <dbReference type="Pfam" id="PF00441"/>
    </source>
</evidence>
<dbReference type="SUPFAM" id="SSF47203">
    <property type="entry name" value="Acyl-CoA dehydrogenase C-terminal domain-like"/>
    <property type="match status" value="1"/>
</dbReference>
<dbReference type="PANTHER" id="PTHR43292:SF3">
    <property type="entry name" value="ACYL-COA DEHYDROGENASE FADE29"/>
    <property type="match status" value="1"/>
</dbReference>
<name>A0ABP9PHZ6_9PSEU</name>
<evidence type="ECO:0000256" key="1">
    <source>
        <dbReference type="ARBA" id="ARBA00001974"/>
    </source>
</evidence>
<feature type="domain" description="Acyl-CoA oxidase/dehydrogenase middle" evidence="8">
    <location>
        <begin position="129"/>
        <end position="223"/>
    </location>
</feature>
<dbReference type="InterPro" id="IPR009100">
    <property type="entry name" value="AcylCoA_DH/oxidase_NM_dom_sf"/>
</dbReference>
<evidence type="ECO:0000256" key="4">
    <source>
        <dbReference type="ARBA" id="ARBA00022827"/>
    </source>
</evidence>
<evidence type="ECO:0000259" key="8">
    <source>
        <dbReference type="Pfam" id="PF02770"/>
    </source>
</evidence>
<dbReference type="Gene3D" id="1.10.540.10">
    <property type="entry name" value="Acyl-CoA dehydrogenase/oxidase, N-terminal domain"/>
    <property type="match status" value="1"/>
</dbReference>
<dbReference type="Gene3D" id="2.40.110.10">
    <property type="entry name" value="Butyryl-CoA Dehydrogenase, subunit A, domain 2"/>
    <property type="match status" value="1"/>
</dbReference>
<accession>A0ABP9PHZ6</accession>
<keyword evidence="3 6" id="KW-0285">Flavoprotein</keyword>
<feature type="domain" description="Acyl-CoA dehydrogenase/oxidase N-terminal" evidence="9">
    <location>
        <begin position="35"/>
        <end position="125"/>
    </location>
</feature>
<dbReference type="InterPro" id="IPR052161">
    <property type="entry name" value="Mycobact_Acyl-CoA_DH"/>
</dbReference>
<dbReference type="Gene3D" id="1.20.140.10">
    <property type="entry name" value="Butyryl-CoA Dehydrogenase, subunit A, domain 3"/>
    <property type="match status" value="1"/>
</dbReference>
<dbReference type="PANTHER" id="PTHR43292">
    <property type="entry name" value="ACYL-COA DEHYDROGENASE"/>
    <property type="match status" value="1"/>
</dbReference>
<evidence type="ECO:0000256" key="5">
    <source>
        <dbReference type="ARBA" id="ARBA00023002"/>
    </source>
</evidence>